<sequence>MMARPPLKRVYRTRFFGRSLVGRSLPHDAKFSKPDYSVKRDKPAFAYEILISASVPSNGTPMRYCASSHTVVTTGFGTAKPSPNSVIKGRMMNTQARQFVVEIRKKRKVIKKGENRVYGQSKREALKAKART</sequence>
<keyword evidence="1" id="KW-0614">Plasmid</keyword>
<dbReference type="EMBL" id="CP043499">
    <property type="protein sequence ID" value="QFY62535.1"/>
    <property type="molecule type" value="Genomic_DNA"/>
</dbReference>
<dbReference type="Proteomes" id="UP000326881">
    <property type="component" value="Plasmid unnamed"/>
</dbReference>
<evidence type="ECO:0000313" key="2">
    <source>
        <dbReference type="Proteomes" id="UP000326881"/>
    </source>
</evidence>
<dbReference type="RefSeq" id="WP_153272526.1">
    <property type="nucleotide sequence ID" value="NZ_CP043499.1"/>
</dbReference>
<accession>A0A5Q0CB08</accession>
<dbReference type="AlphaFoldDB" id="A0A5Q0CB08"/>
<gene>
    <name evidence="1" type="ORF">FZ934_19275</name>
</gene>
<evidence type="ECO:0000313" key="1">
    <source>
        <dbReference type="EMBL" id="QFY62535.1"/>
    </source>
</evidence>
<proteinExistence type="predicted"/>
<organism evidence="1 2">
    <name type="scientific">Rhizobium grahamii</name>
    <dbReference type="NCBI Taxonomy" id="1120045"/>
    <lineage>
        <taxon>Bacteria</taxon>
        <taxon>Pseudomonadati</taxon>
        <taxon>Pseudomonadota</taxon>
        <taxon>Alphaproteobacteria</taxon>
        <taxon>Hyphomicrobiales</taxon>
        <taxon>Rhizobiaceae</taxon>
        <taxon>Rhizobium/Agrobacterium group</taxon>
        <taxon>Rhizobium</taxon>
    </lineage>
</organism>
<name>A0A5Q0CB08_9HYPH</name>
<dbReference type="KEGG" id="rgr:FZ934_19275"/>
<protein>
    <submittedName>
        <fullName evidence="1">Uncharacterized protein</fullName>
    </submittedName>
</protein>
<keyword evidence="2" id="KW-1185">Reference proteome</keyword>
<geneLocation type="plasmid" evidence="1 2">
    <name>unnamed</name>
</geneLocation>
<reference evidence="1 2" key="1">
    <citation type="submission" date="2019-08" db="EMBL/GenBank/DDBJ databases">
        <title>Prosopis cineraria nodule microbiome.</title>
        <authorList>
            <person name="Ali R."/>
            <person name="Chaluvadi S.R."/>
            <person name="Wang X."/>
        </authorList>
    </citation>
    <scope>NUCLEOTIDE SEQUENCE [LARGE SCALE GENOMIC DNA]</scope>
    <source>
        <strain evidence="1 2">BG7</strain>
        <plasmid evidence="1 2">unnamed</plasmid>
    </source>
</reference>